<organism evidence="3 4">
    <name type="scientific">Porphyra umbilicalis</name>
    <name type="common">Purple laver</name>
    <name type="synonym">Red alga</name>
    <dbReference type="NCBI Taxonomy" id="2786"/>
    <lineage>
        <taxon>Eukaryota</taxon>
        <taxon>Rhodophyta</taxon>
        <taxon>Bangiophyceae</taxon>
        <taxon>Bangiales</taxon>
        <taxon>Bangiaceae</taxon>
        <taxon>Porphyra</taxon>
    </lineage>
</organism>
<feature type="chain" id="PRO_5013390068" description="HMG domain-containing protein" evidence="2">
    <location>
        <begin position="35"/>
        <end position="597"/>
    </location>
</feature>
<evidence type="ECO:0000313" key="3">
    <source>
        <dbReference type="EMBL" id="OSX80078.1"/>
    </source>
</evidence>
<gene>
    <name evidence="3" type="ORF">BU14_0060s0043</name>
</gene>
<evidence type="ECO:0000256" key="1">
    <source>
        <dbReference type="SAM" id="MobiDB-lite"/>
    </source>
</evidence>
<keyword evidence="4" id="KW-1185">Reference proteome</keyword>
<dbReference type="Proteomes" id="UP000218209">
    <property type="component" value="Unassembled WGS sequence"/>
</dbReference>
<evidence type="ECO:0000313" key="4">
    <source>
        <dbReference type="Proteomes" id="UP000218209"/>
    </source>
</evidence>
<dbReference type="EMBL" id="KV918781">
    <property type="protein sequence ID" value="OSX80078.1"/>
    <property type="molecule type" value="Genomic_DNA"/>
</dbReference>
<sequence>MARHPSTTGTACVIAASCCSQWSLFVAVIVMAESCLFGAAGVSGGPSSVKGTRGSEAIQVDTHASVQYSSVDALFPDLRGLTQAPARAASSAATRPASTKAVKVDGGTIEYLHAEDILDHQSTTATPASGFDSSKVKDDGRGWPTWGPGRAQGSGLHLRRSLEDVLVVMFATMANESLSERFDSSERVFLSLAALRKLRMEYNHITYKALHGRVWDLAPSGAIGVVLCFSALGSRDHNGQHQLLVATASLEGGEVVVTGSEEERCLGDGGCSLRVPMRTAVERVRCAMGVTLADLFEVLEAAVNKRRLLAGRGVLYGRKTCVVRNGSTSWPFSAVRRSRGGTWVCLSCRTSDVTCDHAGSALAAAKAAEDGTETVSETEETDEDEADLVSLFNSDPAKHQEASGAVEGPPHLPSATLPLVPVNRVKWRARSNESRHLVPPLVAQRERAELMRALRDPSHRVSYPAGAQCPYCLVGRASKTPVRDKVATVEFEDGVVLAAVKVWRCHKCLYRVLPDGKARGVVFSSSCTAYSEAFLFEVAVNLARNGSSLHSTAYLREAFVELHTGSKYPPTTDRLRSVTTLRQALLLYLSLVLKDLP</sequence>
<evidence type="ECO:0000256" key="2">
    <source>
        <dbReference type="SAM" id="SignalP"/>
    </source>
</evidence>
<name>A0A1X6PH44_PORUM</name>
<feature type="signal peptide" evidence="2">
    <location>
        <begin position="1"/>
        <end position="34"/>
    </location>
</feature>
<evidence type="ECO:0008006" key="5">
    <source>
        <dbReference type="Google" id="ProtNLM"/>
    </source>
</evidence>
<dbReference type="PROSITE" id="PS51257">
    <property type="entry name" value="PROKAR_LIPOPROTEIN"/>
    <property type="match status" value="1"/>
</dbReference>
<reference evidence="3 4" key="1">
    <citation type="submission" date="2017-03" db="EMBL/GenBank/DDBJ databases">
        <title>WGS assembly of Porphyra umbilicalis.</title>
        <authorList>
            <person name="Brawley S.H."/>
            <person name="Blouin N.A."/>
            <person name="Ficko-Blean E."/>
            <person name="Wheeler G.L."/>
            <person name="Lohr M."/>
            <person name="Goodson H.V."/>
            <person name="Jenkins J.W."/>
            <person name="Blaby-Haas C.E."/>
            <person name="Helliwell K.E."/>
            <person name="Chan C."/>
            <person name="Marriage T."/>
            <person name="Bhattacharya D."/>
            <person name="Klein A.S."/>
            <person name="Badis Y."/>
            <person name="Brodie J."/>
            <person name="Cao Y."/>
            <person name="Collen J."/>
            <person name="Dittami S.M."/>
            <person name="Gachon C.M."/>
            <person name="Green B.R."/>
            <person name="Karpowicz S."/>
            <person name="Kim J.W."/>
            <person name="Kudahl U."/>
            <person name="Lin S."/>
            <person name="Michel G."/>
            <person name="Mittag M."/>
            <person name="Olson B.J."/>
            <person name="Pangilinan J."/>
            <person name="Peng Y."/>
            <person name="Qiu H."/>
            <person name="Shu S."/>
            <person name="Singer J.T."/>
            <person name="Smith A.G."/>
            <person name="Sprecher B.N."/>
            <person name="Wagner V."/>
            <person name="Wang W."/>
            <person name="Wang Z.-Y."/>
            <person name="Yan J."/>
            <person name="Yarish C."/>
            <person name="Zoeuner-Riek S."/>
            <person name="Zhuang Y."/>
            <person name="Zou Y."/>
            <person name="Lindquist E.A."/>
            <person name="Grimwood J."/>
            <person name="Barry K."/>
            <person name="Rokhsar D.S."/>
            <person name="Schmutz J."/>
            <person name="Stiller J.W."/>
            <person name="Grossman A.R."/>
            <person name="Prochnik S.E."/>
        </authorList>
    </citation>
    <scope>NUCLEOTIDE SEQUENCE [LARGE SCALE GENOMIC DNA]</scope>
    <source>
        <strain evidence="3">4086291</strain>
    </source>
</reference>
<feature type="region of interest" description="Disordered" evidence="1">
    <location>
        <begin position="123"/>
        <end position="154"/>
    </location>
</feature>
<proteinExistence type="predicted"/>
<keyword evidence="2" id="KW-0732">Signal</keyword>
<protein>
    <recommendedName>
        <fullName evidence="5">HMG domain-containing protein</fullName>
    </recommendedName>
</protein>
<accession>A0A1X6PH44</accession>
<dbReference type="AlphaFoldDB" id="A0A1X6PH44"/>